<accession>A0A8J4QU23</accession>
<dbReference type="FunFam" id="1.10.510.10:FF:000095">
    <property type="entry name" value="protein STRUBBELIG-RECEPTOR FAMILY 8"/>
    <property type="match status" value="1"/>
</dbReference>
<keyword evidence="1" id="KW-0547">Nucleotide-binding</keyword>
<evidence type="ECO:0000259" key="2">
    <source>
        <dbReference type="PROSITE" id="PS50011"/>
    </source>
</evidence>
<dbReference type="OrthoDB" id="2017579at2759"/>
<dbReference type="AlphaFoldDB" id="A0A8J4QU23"/>
<keyword evidence="1" id="KW-0067">ATP-binding</keyword>
<feature type="binding site" evidence="1">
    <location>
        <position position="73"/>
    </location>
    <ligand>
        <name>ATP</name>
        <dbReference type="ChEBI" id="CHEBI:30616"/>
    </ligand>
</feature>
<evidence type="ECO:0000256" key="1">
    <source>
        <dbReference type="PROSITE-ProRule" id="PRU10141"/>
    </source>
</evidence>
<dbReference type="Proteomes" id="UP000737018">
    <property type="component" value="Unassembled WGS sequence"/>
</dbReference>
<dbReference type="Pfam" id="PF00069">
    <property type="entry name" value="Pkinase"/>
    <property type="match status" value="1"/>
</dbReference>
<comment type="caution">
    <text evidence="3">The sequence shown here is derived from an EMBL/GenBank/DDBJ whole genome shotgun (WGS) entry which is preliminary data.</text>
</comment>
<dbReference type="Gene3D" id="3.30.200.20">
    <property type="entry name" value="Phosphorylase Kinase, domain 1"/>
    <property type="match status" value="1"/>
</dbReference>
<feature type="domain" description="Protein kinase" evidence="2">
    <location>
        <begin position="41"/>
        <end position="319"/>
    </location>
</feature>
<name>A0A8J4QU23_9ROSI</name>
<gene>
    <name evidence="3" type="ORF">CMV_015734</name>
</gene>
<dbReference type="GO" id="GO:0009506">
    <property type="term" value="C:plasmodesma"/>
    <property type="evidence" value="ECO:0007669"/>
    <property type="project" value="TreeGrafter"/>
</dbReference>
<evidence type="ECO:0000313" key="4">
    <source>
        <dbReference type="Proteomes" id="UP000737018"/>
    </source>
</evidence>
<protein>
    <recommendedName>
        <fullName evidence="2">Protein kinase domain-containing protein</fullName>
    </recommendedName>
</protein>
<dbReference type="SUPFAM" id="SSF56112">
    <property type="entry name" value="Protein kinase-like (PK-like)"/>
    <property type="match status" value="1"/>
</dbReference>
<dbReference type="InterPro" id="IPR045272">
    <property type="entry name" value="ANXUR1/2-like"/>
</dbReference>
<proteinExistence type="predicted"/>
<dbReference type="GO" id="GO:0005886">
    <property type="term" value="C:plasma membrane"/>
    <property type="evidence" value="ECO:0007669"/>
    <property type="project" value="TreeGrafter"/>
</dbReference>
<organism evidence="3 4">
    <name type="scientific">Castanea mollissima</name>
    <name type="common">Chinese chestnut</name>
    <dbReference type="NCBI Taxonomy" id="60419"/>
    <lineage>
        <taxon>Eukaryota</taxon>
        <taxon>Viridiplantae</taxon>
        <taxon>Streptophyta</taxon>
        <taxon>Embryophyta</taxon>
        <taxon>Tracheophyta</taxon>
        <taxon>Spermatophyta</taxon>
        <taxon>Magnoliopsida</taxon>
        <taxon>eudicotyledons</taxon>
        <taxon>Gunneridae</taxon>
        <taxon>Pentapetalae</taxon>
        <taxon>rosids</taxon>
        <taxon>fabids</taxon>
        <taxon>Fagales</taxon>
        <taxon>Fagaceae</taxon>
        <taxon>Castanea</taxon>
    </lineage>
</organism>
<dbReference type="PROSITE" id="PS50011">
    <property type="entry name" value="PROTEIN_KINASE_DOM"/>
    <property type="match status" value="1"/>
</dbReference>
<keyword evidence="4" id="KW-1185">Reference proteome</keyword>
<dbReference type="EMBL" id="JRKL02002329">
    <property type="protein sequence ID" value="KAF3959451.1"/>
    <property type="molecule type" value="Genomic_DNA"/>
</dbReference>
<dbReference type="PANTHER" id="PTHR27003">
    <property type="entry name" value="OS07G0166700 PROTEIN"/>
    <property type="match status" value="1"/>
</dbReference>
<dbReference type="GO" id="GO:0004714">
    <property type="term" value="F:transmembrane receptor protein tyrosine kinase activity"/>
    <property type="evidence" value="ECO:0007669"/>
    <property type="project" value="InterPro"/>
</dbReference>
<dbReference type="InterPro" id="IPR000719">
    <property type="entry name" value="Prot_kinase_dom"/>
</dbReference>
<dbReference type="GO" id="GO:0005524">
    <property type="term" value="F:ATP binding"/>
    <property type="evidence" value="ECO:0007669"/>
    <property type="project" value="UniProtKB-UniRule"/>
</dbReference>
<sequence>MEGVSKLFRTFGKRAKPSSTLPEELCRRFSLAEMKIATNNFDDKLLIGQGGSAKVYKGLLIDDCSCTINVAIKCVTFDWPRTEAPLACQLHHPNHVPLIGYCLDDQQMILVYEFMVNGNLGDHLYGNTNHHGPLPWKQRLQICIEVARALHYLHTGLKHTIIHRNVKPSNILLDEKWEAKLGDLGLSKLGPSSLSKALIKIESEVVGTYGYADPGYVATGELTDKSDVYSFGVVLLEVLCGRKAFQRSGVEEHQYLVDWAQKCKREGTINKTIDPCLMGKIAPECFKIYLDIATSCVRNEGNDRPTIGEVEVGLEHALQLQQSADAERKDGVDQYNYTIVE</sequence>
<dbReference type="Gene3D" id="1.10.510.10">
    <property type="entry name" value="Transferase(Phosphotransferase) domain 1"/>
    <property type="match status" value="1"/>
</dbReference>
<dbReference type="PROSITE" id="PS00107">
    <property type="entry name" value="PROTEIN_KINASE_ATP"/>
    <property type="match status" value="1"/>
</dbReference>
<dbReference type="PANTHER" id="PTHR27003:SF451">
    <property type="entry name" value="PROTEIN KINASE DOMAIN-CONTAINING PROTEIN"/>
    <property type="match status" value="1"/>
</dbReference>
<reference evidence="3" key="1">
    <citation type="submission" date="2020-03" db="EMBL/GenBank/DDBJ databases">
        <title>Castanea mollissima Vanexum genome sequencing.</title>
        <authorList>
            <person name="Staton M."/>
        </authorList>
    </citation>
    <scope>NUCLEOTIDE SEQUENCE</scope>
    <source>
        <tissue evidence="3">Leaf</tissue>
    </source>
</reference>
<evidence type="ECO:0000313" key="3">
    <source>
        <dbReference type="EMBL" id="KAF3959451.1"/>
    </source>
</evidence>
<dbReference type="InterPro" id="IPR017441">
    <property type="entry name" value="Protein_kinase_ATP_BS"/>
</dbReference>
<dbReference type="InterPro" id="IPR011009">
    <property type="entry name" value="Kinase-like_dom_sf"/>
</dbReference>